<organism evidence="2 3">
    <name type="scientific">Litchfieldella anticariensis (strain DSM 16096 / CECT 5854 / CIP 108499 / LMG 22089 / FP35)</name>
    <name type="common">Halomonas anticariensis</name>
    <dbReference type="NCBI Taxonomy" id="1121939"/>
    <lineage>
        <taxon>Bacteria</taxon>
        <taxon>Pseudomonadati</taxon>
        <taxon>Pseudomonadota</taxon>
        <taxon>Gammaproteobacteria</taxon>
        <taxon>Oceanospirillales</taxon>
        <taxon>Halomonadaceae</taxon>
        <taxon>Litchfieldella</taxon>
    </lineage>
</organism>
<keyword evidence="3" id="KW-1185">Reference proteome</keyword>
<proteinExistence type="predicted"/>
<evidence type="ECO:0000313" key="2">
    <source>
        <dbReference type="EMBL" id="EPC01927.1"/>
    </source>
</evidence>
<keyword evidence="1" id="KW-1133">Transmembrane helix</keyword>
<dbReference type="RefSeq" id="WP_016417098.1">
    <property type="nucleotide sequence ID" value="NZ_AUAB01000012.1"/>
</dbReference>
<keyword evidence="1" id="KW-0812">Transmembrane</keyword>
<reference evidence="2 3" key="1">
    <citation type="journal article" date="2013" name="Genome Announc.">
        <title>Draft genome sequence of the moderately halophilic gammaproteobacterium Halomonas anticariensis FP35.</title>
        <authorList>
            <person name="Tahrioui A."/>
            <person name="Quesada E."/>
            <person name="Llamas I."/>
        </authorList>
    </citation>
    <scope>NUCLEOTIDE SEQUENCE [LARGE SCALE GENOMIC DNA]</scope>
    <source>
        <strain evidence="3">DSM 16096 / CECT 5854 / LMG 22089 / FP35</strain>
    </source>
</reference>
<gene>
    <name evidence="2" type="ORF">L861_19955</name>
</gene>
<evidence type="ECO:0000313" key="3">
    <source>
        <dbReference type="Proteomes" id="UP000014463"/>
    </source>
</evidence>
<dbReference type="AlphaFoldDB" id="S2KIJ6"/>
<evidence type="ECO:0000256" key="1">
    <source>
        <dbReference type="SAM" id="Phobius"/>
    </source>
</evidence>
<comment type="caution">
    <text evidence="2">The sequence shown here is derived from an EMBL/GenBank/DDBJ whole genome shotgun (WGS) entry which is preliminary data.</text>
</comment>
<keyword evidence="1" id="KW-0472">Membrane</keyword>
<feature type="transmembrane region" description="Helical" evidence="1">
    <location>
        <begin position="10"/>
        <end position="28"/>
    </location>
</feature>
<accession>S2KIJ6</accession>
<protein>
    <submittedName>
        <fullName evidence="2">Uncharacterized protein</fullName>
    </submittedName>
</protein>
<dbReference type="EMBL" id="ASTJ01000029">
    <property type="protein sequence ID" value="EPC01927.1"/>
    <property type="molecule type" value="Genomic_DNA"/>
</dbReference>
<name>S2KIJ6_LITA3</name>
<sequence>METVRNKRKLAKIAIIVAIVTFSVYQFITPPITYKIDSRLIEVNDTLKELSEEHGFEFLKVYSSYTYPEEYGDIIPSEVYDTVRKLDIYVIHFYNGPDRQSAAFRADRFLFSLSPLWYYRYSDDGLTEEKIVPSIEEAVKQHRGAPFYGFCQKAEVPNWFFCTHDSGG</sequence>
<dbReference type="Proteomes" id="UP000014463">
    <property type="component" value="Unassembled WGS sequence"/>
</dbReference>
<dbReference type="STRING" id="1121939.L861_19955"/>